<protein>
    <submittedName>
        <fullName evidence="1">Uncharacterized protein</fullName>
    </submittedName>
</protein>
<accession>A0A7J6VTQ3</accession>
<dbReference type="Proteomes" id="UP000554482">
    <property type="component" value="Unassembled WGS sequence"/>
</dbReference>
<organism evidence="1 2">
    <name type="scientific">Thalictrum thalictroides</name>
    <name type="common">Rue-anemone</name>
    <name type="synonym">Anemone thalictroides</name>
    <dbReference type="NCBI Taxonomy" id="46969"/>
    <lineage>
        <taxon>Eukaryota</taxon>
        <taxon>Viridiplantae</taxon>
        <taxon>Streptophyta</taxon>
        <taxon>Embryophyta</taxon>
        <taxon>Tracheophyta</taxon>
        <taxon>Spermatophyta</taxon>
        <taxon>Magnoliopsida</taxon>
        <taxon>Ranunculales</taxon>
        <taxon>Ranunculaceae</taxon>
        <taxon>Thalictroideae</taxon>
        <taxon>Thalictrum</taxon>
    </lineage>
</organism>
<dbReference type="AlphaFoldDB" id="A0A7J6VTQ3"/>
<evidence type="ECO:0000313" key="1">
    <source>
        <dbReference type="EMBL" id="KAF5188107.1"/>
    </source>
</evidence>
<comment type="caution">
    <text evidence="1">The sequence shown here is derived from an EMBL/GenBank/DDBJ whole genome shotgun (WGS) entry which is preliminary data.</text>
</comment>
<name>A0A7J6VTQ3_THATH</name>
<proteinExistence type="predicted"/>
<keyword evidence="2" id="KW-1185">Reference proteome</keyword>
<evidence type="ECO:0000313" key="2">
    <source>
        <dbReference type="Proteomes" id="UP000554482"/>
    </source>
</evidence>
<gene>
    <name evidence="1" type="ORF">FRX31_022307</name>
</gene>
<reference evidence="1 2" key="1">
    <citation type="submission" date="2020-06" db="EMBL/GenBank/DDBJ databases">
        <title>Transcriptomic and genomic resources for Thalictrum thalictroides and T. hernandezii: Facilitating candidate gene discovery in an emerging model plant lineage.</title>
        <authorList>
            <person name="Arias T."/>
            <person name="Riano-Pachon D.M."/>
            <person name="Di Stilio V.S."/>
        </authorList>
    </citation>
    <scope>NUCLEOTIDE SEQUENCE [LARGE SCALE GENOMIC DNA]</scope>
    <source>
        <strain evidence="2">cv. WT478/WT964</strain>
        <tissue evidence="1">Leaves</tissue>
    </source>
</reference>
<dbReference type="EMBL" id="JABWDY010027178">
    <property type="protein sequence ID" value="KAF5188107.1"/>
    <property type="molecule type" value="Genomic_DNA"/>
</dbReference>
<sequence length="141" mass="15422">MACSHSYRVFLLAMDRPIVISASGRPRHSSTTISANLGISESKPRVSHPTFSLNKVNDASLFKHSTLILLFASIRPHTSSDLVVNTIFDLFCKVGGGTPILNKSIRSHISSKSNINFLVFNTLKMSLESGNDNPNFFPISS</sequence>